<organism evidence="1 2">
    <name type="scientific">Kurthia populi</name>
    <dbReference type="NCBI Taxonomy" id="1562132"/>
    <lineage>
        <taxon>Bacteria</taxon>
        <taxon>Bacillati</taxon>
        <taxon>Bacillota</taxon>
        <taxon>Bacilli</taxon>
        <taxon>Bacillales</taxon>
        <taxon>Caryophanaceae</taxon>
        <taxon>Kurthia</taxon>
    </lineage>
</organism>
<dbReference type="RefSeq" id="WP_380147860.1">
    <property type="nucleotide sequence ID" value="NZ_JBHUOR010000091.1"/>
</dbReference>
<dbReference type="InterPro" id="IPR011200">
    <property type="entry name" value="UCP012608"/>
</dbReference>
<dbReference type="EMBL" id="JBHUOR010000091">
    <property type="protein sequence ID" value="MFD2869008.1"/>
    <property type="molecule type" value="Genomic_DNA"/>
</dbReference>
<reference evidence="2" key="1">
    <citation type="journal article" date="2019" name="Int. J. Syst. Evol. Microbiol.">
        <title>The Global Catalogue of Microorganisms (GCM) 10K type strain sequencing project: providing services to taxonomists for standard genome sequencing and annotation.</title>
        <authorList>
            <consortium name="The Broad Institute Genomics Platform"/>
            <consortium name="The Broad Institute Genome Sequencing Center for Infectious Disease"/>
            <person name="Wu L."/>
            <person name="Ma J."/>
        </authorList>
    </citation>
    <scope>NUCLEOTIDE SEQUENCE [LARGE SCALE GENOMIC DNA]</scope>
    <source>
        <strain evidence="2">KCTC 33522</strain>
    </source>
</reference>
<proteinExistence type="predicted"/>
<keyword evidence="2" id="KW-1185">Reference proteome</keyword>
<name>A0ABW5Y0Z7_9BACL</name>
<dbReference type="Proteomes" id="UP001597568">
    <property type="component" value="Unassembled WGS sequence"/>
</dbReference>
<accession>A0ABW5Y0Z7</accession>
<sequence>MKRCNIDKINVDASDDDNAITIGSFCGIAAKSLKPLAIIEIGTSAGLLLNLEHFYYPIEQQPFIQFGQFNSPLKIYAKNLGNPLSTLPSLSIVDTQDEEQALWLECLIWPELTQRKENLKTAIQLNRYVKSQLIEGDFRPLLPLLLKKALQENTQIIIFHTHVANQFPPALKEELLHLLQTNSMEQPLYHVYIIYLIHICM</sequence>
<evidence type="ECO:0000313" key="2">
    <source>
        <dbReference type="Proteomes" id="UP001597568"/>
    </source>
</evidence>
<evidence type="ECO:0000313" key="1">
    <source>
        <dbReference type="EMBL" id="MFD2869008.1"/>
    </source>
</evidence>
<gene>
    <name evidence="1" type="ORF">ACFSY7_10925</name>
</gene>
<protein>
    <submittedName>
        <fullName evidence="1">DUF2332 family protein</fullName>
    </submittedName>
</protein>
<comment type="caution">
    <text evidence="1">The sequence shown here is derived from an EMBL/GenBank/DDBJ whole genome shotgun (WGS) entry which is preliminary data.</text>
</comment>
<dbReference type="Pfam" id="PF10094">
    <property type="entry name" value="DUF2332"/>
    <property type="match status" value="1"/>
</dbReference>